<organism evidence="2 3">
    <name type="scientific">Merluccius polli</name>
    <name type="common">Benguela hake</name>
    <name type="synonym">Merluccius cadenati</name>
    <dbReference type="NCBI Taxonomy" id="89951"/>
    <lineage>
        <taxon>Eukaryota</taxon>
        <taxon>Metazoa</taxon>
        <taxon>Chordata</taxon>
        <taxon>Craniata</taxon>
        <taxon>Vertebrata</taxon>
        <taxon>Euteleostomi</taxon>
        <taxon>Actinopterygii</taxon>
        <taxon>Neopterygii</taxon>
        <taxon>Teleostei</taxon>
        <taxon>Neoteleostei</taxon>
        <taxon>Acanthomorphata</taxon>
        <taxon>Zeiogadaria</taxon>
        <taxon>Gadariae</taxon>
        <taxon>Gadiformes</taxon>
        <taxon>Gadoidei</taxon>
        <taxon>Merlucciidae</taxon>
        <taxon>Merluccius</taxon>
    </lineage>
</organism>
<evidence type="ECO:0000256" key="1">
    <source>
        <dbReference type="SAM" id="MobiDB-lite"/>
    </source>
</evidence>
<keyword evidence="3" id="KW-1185">Reference proteome</keyword>
<gene>
    <name evidence="2" type="ORF">N1851_026949</name>
</gene>
<proteinExistence type="predicted"/>
<feature type="region of interest" description="Disordered" evidence="1">
    <location>
        <begin position="126"/>
        <end position="170"/>
    </location>
</feature>
<evidence type="ECO:0000313" key="2">
    <source>
        <dbReference type="EMBL" id="KAK0136866.1"/>
    </source>
</evidence>
<sequence length="170" mass="19150">MKYLVLSKKPFQLQPLLPIFKQDFTALESGPITGRFSKIMNLHLLKCDGPHRPILLSGIPTCRTLGLLSDKCLLSCTLPGLLSSKPPGFSHIVQEIQEFSPLNIRPFLKAGPRQNTTKQRRERVSAILTNTPVKNALEEDQHSSKTQRPKKEKRAKSKSRKTKNSEGLHM</sequence>
<name>A0AA47NSK5_MERPO</name>
<accession>A0AA47NSK5</accession>
<reference evidence="2" key="1">
    <citation type="journal article" date="2023" name="Front. Mar. Sci.">
        <title>A new Merluccius polli reference genome to investigate the effects of global change in West African waters.</title>
        <authorList>
            <person name="Mateo J.L."/>
            <person name="Blanco-Fernandez C."/>
            <person name="Garcia-Vazquez E."/>
            <person name="Machado-Schiaffino G."/>
        </authorList>
    </citation>
    <scope>NUCLEOTIDE SEQUENCE</scope>
    <source>
        <strain evidence="2">C29</strain>
        <tissue evidence="2">Fin</tissue>
    </source>
</reference>
<dbReference type="Proteomes" id="UP001174136">
    <property type="component" value="Unassembled WGS sequence"/>
</dbReference>
<comment type="caution">
    <text evidence="2">The sequence shown here is derived from an EMBL/GenBank/DDBJ whole genome shotgun (WGS) entry which is preliminary data.</text>
</comment>
<protein>
    <submittedName>
        <fullName evidence="2">Uncharacterized protein</fullName>
    </submittedName>
</protein>
<evidence type="ECO:0000313" key="3">
    <source>
        <dbReference type="Proteomes" id="UP001174136"/>
    </source>
</evidence>
<feature type="compositionally biased region" description="Basic residues" evidence="1">
    <location>
        <begin position="145"/>
        <end position="162"/>
    </location>
</feature>
<dbReference type="AlphaFoldDB" id="A0AA47NSK5"/>
<dbReference type="EMBL" id="JAOPHQ010005123">
    <property type="protein sequence ID" value="KAK0136866.1"/>
    <property type="molecule type" value="Genomic_DNA"/>
</dbReference>